<gene>
    <name evidence="1" type="ORF">CAPTEDRAFT_112524</name>
</gene>
<dbReference type="GO" id="GO:0003676">
    <property type="term" value="F:nucleic acid binding"/>
    <property type="evidence" value="ECO:0007669"/>
    <property type="project" value="InterPro"/>
</dbReference>
<evidence type="ECO:0000313" key="1">
    <source>
        <dbReference type="EMBL" id="ELU04836.1"/>
    </source>
</evidence>
<proteinExistence type="predicted"/>
<reference evidence="1 3" key="2">
    <citation type="journal article" date="2013" name="Nature">
        <title>Insights into bilaterian evolution from three spiralian genomes.</title>
        <authorList>
            <person name="Simakov O."/>
            <person name="Marletaz F."/>
            <person name="Cho S.J."/>
            <person name="Edsinger-Gonzales E."/>
            <person name="Havlak P."/>
            <person name="Hellsten U."/>
            <person name="Kuo D.H."/>
            <person name="Larsson T."/>
            <person name="Lv J."/>
            <person name="Arendt D."/>
            <person name="Savage R."/>
            <person name="Osoegawa K."/>
            <person name="de Jong P."/>
            <person name="Grimwood J."/>
            <person name="Chapman J.A."/>
            <person name="Shapiro H."/>
            <person name="Aerts A."/>
            <person name="Otillar R.P."/>
            <person name="Terry A.Y."/>
            <person name="Boore J.L."/>
            <person name="Grigoriev I.V."/>
            <person name="Lindberg D.R."/>
            <person name="Seaver E.C."/>
            <person name="Weisblat D.A."/>
            <person name="Putnam N.H."/>
            <person name="Rokhsar D.S."/>
        </authorList>
    </citation>
    <scope>NUCLEOTIDE SEQUENCE</scope>
    <source>
        <strain evidence="1 3">I ESC-2004</strain>
    </source>
</reference>
<dbReference type="InterPro" id="IPR036397">
    <property type="entry name" value="RNaseH_sf"/>
</dbReference>
<keyword evidence="3" id="KW-1185">Reference proteome</keyword>
<name>R7UN66_CAPTE</name>
<dbReference type="AlphaFoldDB" id="R7UN66"/>
<dbReference type="EnsemblMetazoa" id="CapteT112524">
    <property type="protein sequence ID" value="CapteP112524"/>
    <property type="gene ID" value="CapteG112524"/>
</dbReference>
<dbReference type="Pfam" id="PF01359">
    <property type="entry name" value="Transposase_1"/>
    <property type="match status" value="1"/>
</dbReference>
<organism evidence="1">
    <name type="scientific">Capitella teleta</name>
    <name type="common">Polychaete worm</name>
    <dbReference type="NCBI Taxonomy" id="283909"/>
    <lineage>
        <taxon>Eukaryota</taxon>
        <taxon>Metazoa</taxon>
        <taxon>Spiralia</taxon>
        <taxon>Lophotrochozoa</taxon>
        <taxon>Annelida</taxon>
        <taxon>Polychaeta</taxon>
        <taxon>Sedentaria</taxon>
        <taxon>Scolecida</taxon>
        <taxon>Capitellidae</taxon>
        <taxon>Capitella</taxon>
    </lineage>
</organism>
<sequence>HSDSESKRESMDWRYHGSSPPHNVKVLRTTETIMMLVFWDTRGMIQVEYLDKGIDITGA</sequence>
<dbReference type="EMBL" id="KB302059">
    <property type="protein sequence ID" value="ELU04836.1"/>
    <property type="molecule type" value="Genomic_DNA"/>
</dbReference>
<dbReference type="OrthoDB" id="10018757at2759"/>
<dbReference type="Gene3D" id="3.30.420.10">
    <property type="entry name" value="Ribonuclease H-like superfamily/Ribonuclease H"/>
    <property type="match status" value="1"/>
</dbReference>
<evidence type="ECO:0000313" key="3">
    <source>
        <dbReference type="Proteomes" id="UP000014760"/>
    </source>
</evidence>
<dbReference type="HOGENOM" id="CLU_2967691_0_0_1"/>
<reference evidence="3" key="1">
    <citation type="submission" date="2012-12" db="EMBL/GenBank/DDBJ databases">
        <authorList>
            <person name="Hellsten U."/>
            <person name="Grimwood J."/>
            <person name="Chapman J.A."/>
            <person name="Shapiro H."/>
            <person name="Aerts A."/>
            <person name="Otillar R.P."/>
            <person name="Terry A.Y."/>
            <person name="Boore J.L."/>
            <person name="Simakov O."/>
            <person name="Marletaz F."/>
            <person name="Cho S.-J."/>
            <person name="Edsinger-Gonzales E."/>
            <person name="Havlak P."/>
            <person name="Kuo D.-H."/>
            <person name="Larsson T."/>
            <person name="Lv J."/>
            <person name="Arendt D."/>
            <person name="Savage R."/>
            <person name="Osoegawa K."/>
            <person name="de Jong P."/>
            <person name="Lindberg D.R."/>
            <person name="Seaver E.C."/>
            <person name="Weisblat D.A."/>
            <person name="Putnam N.H."/>
            <person name="Grigoriev I.V."/>
            <person name="Rokhsar D.S."/>
        </authorList>
    </citation>
    <scope>NUCLEOTIDE SEQUENCE</scope>
    <source>
        <strain evidence="3">I ESC-2004</strain>
    </source>
</reference>
<reference evidence="2" key="3">
    <citation type="submission" date="2015-06" db="UniProtKB">
        <authorList>
            <consortium name="EnsemblMetazoa"/>
        </authorList>
    </citation>
    <scope>IDENTIFICATION</scope>
</reference>
<accession>R7UN66</accession>
<dbReference type="EMBL" id="AMQN01008045">
    <property type="status" value="NOT_ANNOTATED_CDS"/>
    <property type="molecule type" value="Genomic_DNA"/>
</dbReference>
<evidence type="ECO:0000313" key="2">
    <source>
        <dbReference type="EnsemblMetazoa" id="CapteP112524"/>
    </source>
</evidence>
<dbReference type="Proteomes" id="UP000014760">
    <property type="component" value="Unassembled WGS sequence"/>
</dbReference>
<protein>
    <submittedName>
        <fullName evidence="1 2">Uncharacterized protein</fullName>
    </submittedName>
</protein>
<dbReference type="InterPro" id="IPR001888">
    <property type="entry name" value="Transposase_1"/>
</dbReference>
<feature type="non-terminal residue" evidence="1">
    <location>
        <position position="1"/>
    </location>
</feature>